<dbReference type="Proteomes" id="UP000316580">
    <property type="component" value="Unassembled WGS sequence"/>
</dbReference>
<sequence>MKTFNIIVSESANLKEHSSELVDNIIYKVEAKNRREAFKKAREEYSFSSKWKFNMRDLTAIDNTHRRAWGRRYLRVEEA</sequence>
<reference evidence="1 3" key="2">
    <citation type="submission" date="2019-05" db="EMBL/GenBank/DDBJ databases">
        <title>Novel genomic isolates of S.pyogenes and S.dysgalactiae subsp. equisimilis associated to necrotising fasciitis (NSTI).</title>
        <authorList>
            <person name="Barrantes I."/>
        </authorList>
    </citation>
    <scope>NUCLEOTIDE SEQUENCE [LARGE SCALE GENOMIC DNA]</scope>
    <source>
        <strain evidence="1 3">SPY6028</strain>
    </source>
</reference>
<name>A0A4U9C0Y2_STRPY</name>
<gene>
    <name evidence="1" type="ORF">FGO82_05925</name>
    <name evidence="2" type="ORF">SAMEA1711581_00005</name>
</gene>
<dbReference type="RefSeq" id="WP_003055855.1">
    <property type="nucleotide sequence ID" value="NZ_AP023389.1"/>
</dbReference>
<protein>
    <submittedName>
        <fullName evidence="1">Uncharacterized protein</fullName>
    </submittedName>
</protein>
<dbReference type="Proteomes" id="UP000353394">
    <property type="component" value="Unassembled WGS sequence"/>
</dbReference>
<evidence type="ECO:0000313" key="4">
    <source>
        <dbReference type="Proteomes" id="UP000353394"/>
    </source>
</evidence>
<proteinExistence type="predicted"/>
<evidence type="ECO:0000313" key="2">
    <source>
        <dbReference type="EMBL" id="VHC92868.1"/>
    </source>
</evidence>
<dbReference type="AlphaFoldDB" id="A0A4U9C0Y2"/>
<accession>A0A4U9C0Y2</accession>
<dbReference type="EMBL" id="CAAIJW010000001">
    <property type="protein sequence ID" value="VHC92868.1"/>
    <property type="molecule type" value="Genomic_DNA"/>
</dbReference>
<organism evidence="1 3">
    <name type="scientific">Streptococcus pyogenes</name>
    <dbReference type="NCBI Taxonomy" id="1314"/>
    <lineage>
        <taxon>Bacteria</taxon>
        <taxon>Bacillati</taxon>
        <taxon>Bacillota</taxon>
        <taxon>Bacilli</taxon>
        <taxon>Lactobacillales</taxon>
        <taxon>Streptococcaceae</taxon>
        <taxon>Streptococcus</taxon>
    </lineage>
</organism>
<comment type="caution">
    <text evidence="1">The sequence shown here is derived from an EMBL/GenBank/DDBJ whole genome shotgun (WGS) entry which is preliminary data.</text>
</comment>
<evidence type="ECO:0000313" key="1">
    <source>
        <dbReference type="EMBL" id="TNY46994.1"/>
    </source>
</evidence>
<dbReference type="EMBL" id="VCID01000508">
    <property type="protein sequence ID" value="TNY46994.1"/>
    <property type="molecule type" value="Genomic_DNA"/>
</dbReference>
<evidence type="ECO:0000313" key="3">
    <source>
        <dbReference type="Proteomes" id="UP000316580"/>
    </source>
</evidence>
<reference evidence="2 4" key="1">
    <citation type="submission" date="2019-04" db="EMBL/GenBank/DDBJ databases">
        <authorList>
            <consortium name="Pathogen Informatics"/>
        </authorList>
    </citation>
    <scope>NUCLEOTIDE SEQUENCE [LARGE SCALE GENOMIC DNA]</scope>
    <source>
        <strain evidence="2 4">K36395</strain>
    </source>
</reference>